<reference evidence="1" key="1">
    <citation type="journal article" date="2023" name="Plant J.">
        <title>Genome sequences and population genomics provide insights into the demographic history, inbreeding, and mutation load of two 'living fossil' tree species of Dipteronia.</title>
        <authorList>
            <person name="Feng Y."/>
            <person name="Comes H.P."/>
            <person name="Chen J."/>
            <person name="Zhu S."/>
            <person name="Lu R."/>
            <person name="Zhang X."/>
            <person name="Li P."/>
            <person name="Qiu J."/>
            <person name="Olsen K.M."/>
            <person name="Qiu Y."/>
        </authorList>
    </citation>
    <scope>NUCLEOTIDE SEQUENCE</scope>
    <source>
        <strain evidence="1">NBL</strain>
    </source>
</reference>
<dbReference type="EMBL" id="JANJYJ010000001">
    <property type="protein sequence ID" value="KAK3230851.1"/>
    <property type="molecule type" value="Genomic_DNA"/>
</dbReference>
<dbReference type="Proteomes" id="UP001281410">
    <property type="component" value="Unassembled WGS sequence"/>
</dbReference>
<dbReference type="Gene3D" id="3.60.10.10">
    <property type="entry name" value="Endonuclease/exonuclease/phosphatase"/>
    <property type="match status" value="2"/>
</dbReference>
<dbReference type="InterPro" id="IPR036691">
    <property type="entry name" value="Endo/exonu/phosph_ase_sf"/>
</dbReference>
<dbReference type="SUPFAM" id="SSF56219">
    <property type="entry name" value="DNase I-like"/>
    <property type="match status" value="2"/>
</dbReference>
<accession>A0AAE0B6R4</accession>
<dbReference type="AlphaFoldDB" id="A0AAE0B6R4"/>
<comment type="caution">
    <text evidence="1">The sequence shown here is derived from an EMBL/GenBank/DDBJ whole genome shotgun (WGS) entry which is preliminary data.</text>
</comment>
<evidence type="ECO:0000313" key="2">
    <source>
        <dbReference type="Proteomes" id="UP001281410"/>
    </source>
</evidence>
<name>A0AAE0B6R4_9ROSI</name>
<dbReference type="PANTHER" id="PTHR33710">
    <property type="entry name" value="BNAC02G09200D PROTEIN"/>
    <property type="match status" value="1"/>
</dbReference>
<evidence type="ECO:0008006" key="3">
    <source>
        <dbReference type="Google" id="ProtNLM"/>
    </source>
</evidence>
<evidence type="ECO:0000313" key="1">
    <source>
        <dbReference type="EMBL" id="KAK3230851.1"/>
    </source>
</evidence>
<organism evidence="1 2">
    <name type="scientific">Dipteronia sinensis</name>
    <dbReference type="NCBI Taxonomy" id="43782"/>
    <lineage>
        <taxon>Eukaryota</taxon>
        <taxon>Viridiplantae</taxon>
        <taxon>Streptophyta</taxon>
        <taxon>Embryophyta</taxon>
        <taxon>Tracheophyta</taxon>
        <taxon>Spermatophyta</taxon>
        <taxon>Magnoliopsida</taxon>
        <taxon>eudicotyledons</taxon>
        <taxon>Gunneridae</taxon>
        <taxon>Pentapetalae</taxon>
        <taxon>rosids</taxon>
        <taxon>malvids</taxon>
        <taxon>Sapindales</taxon>
        <taxon>Sapindaceae</taxon>
        <taxon>Hippocastanoideae</taxon>
        <taxon>Acereae</taxon>
        <taxon>Dipteronia</taxon>
    </lineage>
</organism>
<protein>
    <recommendedName>
        <fullName evidence="3">Endonuclease/exonuclease/phosphatase domain-containing protein</fullName>
    </recommendedName>
</protein>
<keyword evidence="2" id="KW-1185">Reference proteome</keyword>
<gene>
    <name evidence="1" type="ORF">Dsin_002732</name>
</gene>
<sequence>MLIMSWNARGLGKAEKRRKVINVVLCRKSAVLFVQETKLAVFDSRVILSIGGVLLSKVDLPLHGIPFTWSNNRVEGIWTRLDRYLVSQIILSWFPNIVQRGLPRSISDHSVIILSVSNDNWGLNTFRFFNGWLEDNKF</sequence>
<proteinExistence type="predicted"/>
<dbReference type="PANTHER" id="PTHR33710:SF64">
    <property type="entry name" value="ENDONUCLEASE_EXONUCLEASE_PHOSPHATASE DOMAIN-CONTAINING PROTEIN"/>
    <property type="match status" value="1"/>
</dbReference>